<gene>
    <name evidence="3" type="primary">Cnig_chr_V.g22094</name>
    <name evidence="3" type="ORF">B9Z55_022094</name>
</gene>
<protein>
    <recommendedName>
        <fullName evidence="5">CCHC-type domain-containing protein</fullName>
    </recommendedName>
</protein>
<reference evidence="4" key="1">
    <citation type="submission" date="2017-10" db="EMBL/GenBank/DDBJ databases">
        <title>Rapid genome shrinkage in a self-fertile nematode reveals novel sperm competition proteins.</title>
        <authorList>
            <person name="Yin D."/>
            <person name="Schwarz E.M."/>
            <person name="Thomas C.G."/>
            <person name="Felde R.L."/>
            <person name="Korf I.F."/>
            <person name="Cutter A.D."/>
            <person name="Schartner C.M."/>
            <person name="Ralston E.J."/>
            <person name="Meyer B.J."/>
            <person name="Haag E.S."/>
        </authorList>
    </citation>
    <scope>NUCLEOTIDE SEQUENCE [LARGE SCALE GENOMIC DNA]</scope>
    <source>
        <strain evidence="4">JU1422</strain>
    </source>
</reference>
<organism evidence="3 4">
    <name type="scientific">Caenorhabditis nigoni</name>
    <dbReference type="NCBI Taxonomy" id="1611254"/>
    <lineage>
        <taxon>Eukaryota</taxon>
        <taxon>Metazoa</taxon>
        <taxon>Ecdysozoa</taxon>
        <taxon>Nematoda</taxon>
        <taxon>Chromadorea</taxon>
        <taxon>Rhabditida</taxon>
        <taxon>Rhabditina</taxon>
        <taxon>Rhabditomorpha</taxon>
        <taxon>Rhabditoidea</taxon>
        <taxon>Rhabditidae</taxon>
        <taxon>Peloderinae</taxon>
        <taxon>Caenorhabditis</taxon>
    </lineage>
</organism>
<evidence type="ECO:0000313" key="4">
    <source>
        <dbReference type="Proteomes" id="UP000230233"/>
    </source>
</evidence>
<dbReference type="OrthoDB" id="5906173at2759"/>
<feature type="region of interest" description="Disordered" evidence="2">
    <location>
        <begin position="1"/>
        <end position="24"/>
    </location>
</feature>
<feature type="compositionally biased region" description="Polar residues" evidence="2">
    <location>
        <begin position="1"/>
        <end position="10"/>
    </location>
</feature>
<dbReference type="Proteomes" id="UP000230233">
    <property type="component" value="Chromosome V"/>
</dbReference>
<evidence type="ECO:0000256" key="2">
    <source>
        <dbReference type="SAM" id="MobiDB-lite"/>
    </source>
</evidence>
<dbReference type="PANTHER" id="PTHR47331:SF5">
    <property type="entry name" value="RIBONUCLEASE H"/>
    <property type="match status" value="1"/>
</dbReference>
<accession>A0A2G5TUX3</accession>
<evidence type="ECO:0000313" key="3">
    <source>
        <dbReference type="EMBL" id="PIC31054.1"/>
    </source>
</evidence>
<name>A0A2G5TUX3_9PELO</name>
<feature type="coiled-coil region" evidence="1">
    <location>
        <begin position="121"/>
        <end position="148"/>
    </location>
</feature>
<dbReference type="EMBL" id="PDUG01000005">
    <property type="protein sequence ID" value="PIC31054.1"/>
    <property type="molecule type" value="Genomic_DNA"/>
</dbReference>
<comment type="caution">
    <text evidence="3">The sequence shown here is derived from an EMBL/GenBank/DDBJ whole genome shotgun (WGS) entry which is preliminary data.</text>
</comment>
<evidence type="ECO:0008006" key="5">
    <source>
        <dbReference type="Google" id="ProtNLM"/>
    </source>
</evidence>
<keyword evidence="4" id="KW-1185">Reference proteome</keyword>
<keyword evidence="1" id="KW-0175">Coiled coil</keyword>
<sequence>MSSSNHSNVTFHRKEDGASSHSFQQARKVLTPFTGEESQYQRFRSSYQKLILDQDYHMEWKRTVLEDNLTGSATKFKSNLNDAEEAIKATLDKLDRRYLKHTSIEEIRNAFDSITLNTGNIDDFESKLIKLENAYDKLKEAKVVLDSRAAIQLMGRMPNKVRRDCYEEQMRGTLTVDYVIAKADAFCSYHLNDRVTTRAASFLSAKTGQTTSTVKLNHMSMITDSEDEFEENEEKSKEADIMIATTTRQETTKTEKDQKPEQKAPLKSLFRDNGTPDCPNRDTGPQLKYEDAIKITIENAAQANAFRLGNGPSLGRLRFTFCRDTEDPQQKCNACRGGHRLLQCPKSSSNIRNWLHDNKRCVRCGSPFHQYRDCSSTSTCFFCDGKHVSAGCKMKEYYRDTRNYPKEARKPDNCKFFRTQNPQ</sequence>
<dbReference type="PANTHER" id="PTHR47331">
    <property type="entry name" value="PHD-TYPE DOMAIN-CONTAINING PROTEIN"/>
    <property type="match status" value="1"/>
</dbReference>
<proteinExistence type="predicted"/>
<feature type="compositionally biased region" description="Basic and acidic residues" evidence="2">
    <location>
        <begin position="250"/>
        <end position="264"/>
    </location>
</feature>
<dbReference type="AlphaFoldDB" id="A0A2G5TUX3"/>
<evidence type="ECO:0000256" key="1">
    <source>
        <dbReference type="SAM" id="Coils"/>
    </source>
</evidence>
<feature type="region of interest" description="Disordered" evidence="2">
    <location>
        <begin position="245"/>
        <end position="285"/>
    </location>
</feature>